<comment type="caution">
    <text evidence="2">The sequence shown here is derived from an EMBL/GenBank/DDBJ whole genome shotgun (WGS) entry which is preliminary data.</text>
</comment>
<evidence type="ECO:0000313" key="3">
    <source>
        <dbReference type="Proteomes" id="UP000031408"/>
    </source>
</evidence>
<dbReference type="PANTHER" id="PTHR24567">
    <property type="entry name" value="CRP FAMILY TRANSCRIPTIONAL REGULATORY PROTEIN"/>
    <property type="match status" value="1"/>
</dbReference>
<proteinExistence type="predicted"/>
<dbReference type="InterPro" id="IPR050397">
    <property type="entry name" value="Env_Response_Regulators"/>
</dbReference>
<dbReference type="GO" id="GO:0003700">
    <property type="term" value="F:DNA-binding transcription factor activity"/>
    <property type="evidence" value="ECO:0007669"/>
    <property type="project" value="TreeGrafter"/>
</dbReference>
<dbReference type="Pfam" id="PF00027">
    <property type="entry name" value="cNMP_binding"/>
    <property type="match status" value="1"/>
</dbReference>
<dbReference type="Gene3D" id="2.60.120.10">
    <property type="entry name" value="Jelly Rolls"/>
    <property type="match status" value="1"/>
</dbReference>
<dbReference type="SUPFAM" id="SSF51206">
    <property type="entry name" value="cAMP-binding domain-like"/>
    <property type="match status" value="1"/>
</dbReference>
<accession>A0A0C1L7M0</accession>
<keyword evidence="3" id="KW-1185">Reference proteome</keyword>
<reference evidence="2 3" key="1">
    <citation type="submission" date="2014-11" db="EMBL/GenBank/DDBJ databases">
        <title>Genome sequence of Flavihumibacter solisilvae 3-3.</title>
        <authorList>
            <person name="Zhou G."/>
            <person name="Li M."/>
            <person name="Wang G."/>
        </authorList>
    </citation>
    <scope>NUCLEOTIDE SEQUENCE [LARGE SCALE GENOMIC DNA]</scope>
    <source>
        <strain evidence="2 3">3-3</strain>
    </source>
</reference>
<sequence length="190" mass="22936">MITFLNQVMQVSEAELELLYPILQYRKLKKQDFILKEGDVCRNVYFITEGFFRMYYVDHDGNEINYRFTGRNNFLVDFQSFLMQKPSHFYWQAMHDAEVLVLPYNDIHKLYASSQAWNNFGRLIAERVYLQLNERVEMLLFMTPEERYQHLLDTQPDLFNQVSQFHLSSYLGIKPESLSRLRKRLSKSRH</sequence>
<dbReference type="PROSITE" id="PS50042">
    <property type="entry name" value="CNMP_BINDING_3"/>
    <property type="match status" value="1"/>
</dbReference>
<dbReference type="InterPro" id="IPR000595">
    <property type="entry name" value="cNMP-bd_dom"/>
</dbReference>
<dbReference type="EMBL" id="JSVC01000006">
    <property type="protein sequence ID" value="KIC95506.1"/>
    <property type="molecule type" value="Genomic_DNA"/>
</dbReference>
<dbReference type="STRING" id="1349421.OI18_05915"/>
<dbReference type="Proteomes" id="UP000031408">
    <property type="component" value="Unassembled WGS sequence"/>
</dbReference>
<dbReference type="GO" id="GO:0005829">
    <property type="term" value="C:cytosol"/>
    <property type="evidence" value="ECO:0007669"/>
    <property type="project" value="TreeGrafter"/>
</dbReference>
<dbReference type="AlphaFoldDB" id="A0A0C1L7M0"/>
<dbReference type="InterPro" id="IPR018490">
    <property type="entry name" value="cNMP-bd_dom_sf"/>
</dbReference>
<dbReference type="InterPro" id="IPR014710">
    <property type="entry name" value="RmlC-like_jellyroll"/>
</dbReference>
<gene>
    <name evidence="2" type="ORF">OI18_05915</name>
</gene>
<dbReference type="CDD" id="cd00038">
    <property type="entry name" value="CAP_ED"/>
    <property type="match status" value="1"/>
</dbReference>
<feature type="domain" description="Cyclic nucleotide-binding" evidence="1">
    <location>
        <begin position="7"/>
        <end position="110"/>
    </location>
</feature>
<organism evidence="2 3">
    <name type="scientific">Flavihumibacter solisilvae</name>
    <dbReference type="NCBI Taxonomy" id="1349421"/>
    <lineage>
        <taxon>Bacteria</taxon>
        <taxon>Pseudomonadati</taxon>
        <taxon>Bacteroidota</taxon>
        <taxon>Chitinophagia</taxon>
        <taxon>Chitinophagales</taxon>
        <taxon>Chitinophagaceae</taxon>
        <taxon>Flavihumibacter</taxon>
    </lineage>
</organism>
<evidence type="ECO:0000313" key="2">
    <source>
        <dbReference type="EMBL" id="KIC95506.1"/>
    </source>
</evidence>
<dbReference type="PANTHER" id="PTHR24567:SF76">
    <property type="entry name" value="CYCLIC NUCLEOTIDE-BINDING DOMAIN PROTEIN"/>
    <property type="match status" value="1"/>
</dbReference>
<protein>
    <submittedName>
        <fullName evidence="2">Crp/Fnr family transcriptional regulator</fullName>
    </submittedName>
</protein>
<evidence type="ECO:0000259" key="1">
    <source>
        <dbReference type="PROSITE" id="PS50042"/>
    </source>
</evidence>
<name>A0A0C1L7M0_9BACT</name>